<keyword evidence="2" id="KW-1185">Reference proteome</keyword>
<comment type="caution">
    <text evidence="1">The sequence shown here is derived from an EMBL/GenBank/DDBJ whole genome shotgun (WGS) entry which is preliminary data.</text>
</comment>
<dbReference type="EMBL" id="CM023482">
    <property type="protein sequence ID" value="KAH6939780.1"/>
    <property type="molecule type" value="Genomic_DNA"/>
</dbReference>
<evidence type="ECO:0000313" key="2">
    <source>
        <dbReference type="Proteomes" id="UP000821845"/>
    </source>
</evidence>
<reference evidence="1" key="1">
    <citation type="submission" date="2020-05" db="EMBL/GenBank/DDBJ databases">
        <title>Large-scale comparative analyses of tick genomes elucidate their genetic diversity and vector capacities.</title>
        <authorList>
            <person name="Jia N."/>
            <person name="Wang J."/>
            <person name="Shi W."/>
            <person name="Du L."/>
            <person name="Sun Y."/>
            <person name="Zhan W."/>
            <person name="Jiang J."/>
            <person name="Wang Q."/>
            <person name="Zhang B."/>
            <person name="Ji P."/>
            <person name="Sakyi L.B."/>
            <person name="Cui X."/>
            <person name="Yuan T."/>
            <person name="Jiang B."/>
            <person name="Yang W."/>
            <person name="Lam T.T.-Y."/>
            <person name="Chang Q."/>
            <person name="Ding S."/>
            <person name="Wang X."/>
            <person name="Zhu J."/>
            <person name="Ruan X."/>
            <person name="Zhao L."/>
            <person name="Wei J."/>
            <person name="Que T."/>
            <person name="Du C."/>
            <person name="Cheng J."/>
            <person name="Dai P."/>
            <person name="Han X."/>
            <person name="Huang E."/>
            <person name="Gao Y."/>
            <person name="Liu J."/>
            <person name="Shao H."/>
            <person name="Ye R."/>
            <person name="Li L."/>
            <person name="Wei W."/>
            <person name="Wang X."/>
            <person name="Wang C."/>
            <person name="Yang T."/>
            <person name="Huo Q."/>
            <person name="Li W."/>
            <person name="Guo W."/>
            <person name="Chen H."/>
            <person name="Zhou L."/>
            <person name="Ni X."/>
            <person name="Tian J."/>
            <person name="Zhou Y."/>
            <person name="Sheng Y."/>
            <person name="Liu T."/>
            <person name="Pan Y."/>
            <person name="Xia L."/>
            <person name="Li J."/>
            <person name="Zhao F."/>
            <person name="Cao W."/>
        </authorList>
    </citation>
    <scope>NUCLEOTIDE SEQUENCE</scope>
    <source>
        <strain evidence="1">Hyas-2018</strain>
    </source>
</reference>
<evidence type="ECO:0000313" key="1">
    <source>
        <dbReference type="EMBL" id="KAH6939780.1"/>
    </source>
</evidence>
<sequence>MRTDTELLEDREGFGGLLHGAISRRLIWTVIIAGCCGRFTPVAVAITMKRDSGGNGTSTDGERNVYELACSLARTLRTQRNQLRRRSKQLKQLWWPWRWHPLMAAQAVPSSVCVPLLIDTGCTGGPSASAGW</sequence>
<proteinExistence type="predicted"/>
<protein>
    <submittedName>
        <fullName evidence="1">Uncharacterized protein</fullName>
    </submittedName>
</protein>
<accession>A0ACB7SYU7</accession>
<dbReference type="Proteomes" id="UP000821845">
    <property type="component" value="Chromosome 2"/>
</dbReference>
<organism evidence="1 2">
    <name type="scientific">Hyalomma asiaticum</name>
    <name type="common">Tick</name>
    <dbReference type="NCBI Taxonomy" id="266040"/>
    <lineage>
        <taxon>Eukaryota</taxon>
        <taxon>Metazoa</taxon>
        <taxon>Ecdysozoa</taxon>
        <taxon>Arthropoda</taxon>
        <taxon>Chelicerata</taxon>
        <taxon>Arachnida</taxon>
        <taxon>Acari</taxon>
        <taxon>Parasitiformes</taxon>
        <taxon>Ixodida</taxon>
        <taxon>Ixodoidea</taxon>
        <taxon>Ixodidae</taxon>
        <taxon>Hyalomminae</taxon>
        <taxon>Hyalomma</taxon>
    </lineage>
</organism>
<name>A0ACB7SYU7_HYAAI</name>
<gene>
    <name evidence="1" type="ORF">HPB50_021602</name>
</gene>